<dbReference type="Gene3D" id="1.10.3470.10">
    <property type="entry name" value="ABC transporter involved in vitamin B12 uptake, BtuC"/>
    <property type="match status" value="1"/>
</dbReference>
<comment type="similarity">
    <text evidence="2">Belongs to the binding-protein-dependent transport system permease family. FecCD subfamily.</text>
</comment>
<keyword evidence="3" id="KW-0813">Transport</keyword>
<dbReference type="PANTHER" id="PTHR30472:SF25">
    <property type="entry name" value="ABC TRANSPORTER PERMEASE PROTEIN MJ0876-RELATED"/>
    <property type="match status" value="1"/>
</dbReference>
<evidence type="ECO:0000313" key="9">
    <source>
        <dbReference type="EMBL" id="SUS08652.1"/>
    </source>
</evidence>
<feature type="transmembrane region" description="Helical" evidence="8">
    <location>
        <begin position="291"/>
        <end position="313"/>
    </location>
</feature>
<protein>
    <submittedName>
        <fullName evidence="9">Vitamin B12 ABC transporter, permease component BtuC</fullName>
    </submittedName>
</protein>
<feature type="transmembrane region" description="Helical" evidence="8">
    <location>
        <begin position="74"/>
        <end position="94"/>
    </location>
</feature>
<dbReference type="PANTHER" id="PTHR30472">
    <property type="entry name" value="FERRIC ENTEROBACTIN TRANSPORT SYSTEM PERMEASE PROTEIN"/>
    <property type="match status" value="1"/>
</dbReference>
<dbReference type="Pfam" id="PF01032">
    <property type="entry name" value="FecCD"/>
    <property type="match status" value="1"/>
</dbReference>
<reference evidence="9" key="1">
    <citation type="submission" date="2018-07" db="EMBL/GenBank/DDBJ databases">
        <authorList>
            <person name="Quirk P.G."/>
            <person name="Krulwich T.A."/>
        </authorList>
    </citation>
    <scope>NUCLEOTIDE SEQUENCE</scope>
</reference>
<keyword evidence="4" id="KW-1003">Cell membrane</keyword>
<evidence type="ECO:0000256" key="8">
    <source>
        <dbReference type="SAM" id="Phobius"/>
    </source>
</evidence>
<evidence type="ECO:0000256" key="7">
    <source>
        <dbReference type="ARBA" id="ARBA00023136"/>
    </source>
</evidence>
<dbReference type="EMBL" id="UIDG01000634">
    <property type="protein sequence ID" value="SUS08652.1"/>
    <property type="molecule type" value="Genomic_DNA"/>
</dbReference>
<dbReference type="SUPFAM" id="SSF81345">
    <property type="entry name" value="ABC transporter involved in vitamin B12 uptake, BtuC"/>
    <property type="match status" value="1"/>
</dbReference>
<feature type="transmembrane region" description="Helical" evidence="8">
    <location>
        <begin position="125"/>
        <end position="148"/>
    </location>
</feature>
<accession>A0A380TJL4</accession>
<keyword evidence="5 8" id="KW-0812">Transmembrane</keyword>
<feature type="transmembrane region" description="Helical" evidence="8">
    <location>
        <begin position="155"/>
        <end position="177"/>
    </location>
</feature>
<evidence type="ECO:0000256" key="3">
    <source>
        <dbReference type="ARBA" id="ARBA00022448"/>
    </source>
</evidence>
<feature type="transmembrane region" description="Helical" evidence="8">
    <location>
        <begin position="101"/>
        <end position="119"/>
    </location>
</feature>
<feature type="transmembrane region" description="Helical" evidence="8">
    <location>
        <begin position="250"/>
        <end position="279"/>
    </location>
</feature>
<comment type="subcellular location">
    <subcellularLocation>
        <location evidence="1">Cell membrane</location>
        <topology evidence="1">Multi-pass membrane protein</topology>
    </subcellularLocation>
</comment>
<dbReference type="GO" id="GO:0022857">
    <property type="term" value="F:transmembrane transporter activity"/>
    <property type="evidence" value="ECO:0007669"/>
    <property type="project" value="InterPro"/>
</dbReference>
<name>A0A380TJL4_9ZZZZ</name>
<dbReference type="CDD" id="cd06550">
    <property type="entry name" value="TM_ABC_iron-siderophores_like"/>
    <property type="match status" value="1"/>
</dbReference>
<evidence type="ECO:0000256" key="4">
    <source>
        <dbReference type="ARBA" id="ARBA00022475"/>
    </source>
</evidence>
<feature type="transmembrane region" description="Helical" evidence="8">
    <location>
        <begin position="204"/>
        <end position="222"/>
    </location>
</feature>
<evidence type="ECO:0000256" key="2">
    <source>
        <dbReference type="ARBA" id="ARBA00007935"/>
    </source>
</evidence>
<dbReference type="GO" id="GO:0033214">
    <property type="term" value="P:siderophore-iron import into cell"/>
    <property type="evidence" value="ECO:0007669"/>
    <property type="project" value="TreeGrafter"/>
</dbReference>
<feature type="transmembrane region" description="Helical" evidence="8">
    <location>
        <begin position="320"/>
        <end position="339"/>
    </location>
</feature>
<dbReference type="AlphaFoldDB" id="A0A380TJL4"/>
<organism evidence="9">
    <name type="scientific">metagenome</name>
    <dbReference type="NCBI Taxonomy" id="256318"/>
    <lineage>
        <taxon>unclassified sequences</taxon>
        <taxon>metagenomes</taxon>
    </lineage>
</organism>
<keyword evidence="7 8" id="KW-0472">Membrane</keyword>
<dbReference type="InterPro" id="IPR037294">
    <property type="entry name" value="ABC_BtuC-like"/>
</dbReference>
<gene>
    <name evidence="9" type="ORF">DF3PB_80020</name>
</gene>
<evidence type="ECO:0000256" key="5">
    <source>
        <dbReference type="ARBA" id="ARBA00022692"/>
    </source>
</evidence>
<evidence type="ECO:0000256" key="6">
    <source>
        <dbReference type="ARBA" id="ARBA00022989"/>
    </source>
</evidence>
<proteinExistence type="inferred from homology"/>
<keyword evidence="6 8" id="KW-1133">Transmembrane helix</keyword>
<feature type="transmembrane region" description="Helical" evidence="8">
    <location>
        <begin position="21"/>
        <end position="43"/>
    </location>
</feature>
<dbReference type="InterPro" id="IPR000522">
    <property type="entry name" value="ABC_transptr_permease_BtuC"/>
</dbReference>
<sequence length="344" mass="35008">MRTMTDHANAAEPRAPLSWPLPAALGALMVLAAIGSLFAGSVAMSPGEVARALIGGERDVLEIIVWQLRVPRTLLAMLIGASLGLSGAVLQGLLRNPLAEPGLLGISGAAAFGAVVAFYSGFAALFLLALPLGGMAGAAGAVTLLLVLSGPSASTLTLILAGVAVSSLAGALTALALNLSPNPYAATEIIFWMMGSLADRSFEHVQMAAACMLPGWMLLFSVRRALDALSLGEGAATSLGFDLRSVRLRAVFGTALAVGAAVSVSGTIGFIGLVVPHLLRPLVGQEPGRLLAASALGGALLLTLTDIVVRLLAPGPEIKIGVLTALFGAPFFLVLLLRLRREAS</sequence>
<dbReference type="GO" id="GO:0005886">
    <property type="term" value="C:plasma membrane"/>
    <property type="evidence" value="ECO:0007669"/>
    <property type="project" value="UniProtKB-SubCell"/>
</dbReference>
<dbReference type="FunFam" id="1.10.3470.10:FF:000001">
    <property type="entry name" value="Vitamin B12 ABC transporter permease BtuC"/>
    <property type="match status" value="1"/>
</dbReference>
<evidence type="ECO:0000256" key="1">
    <source>
        <dbReference type="ARBA" id="ARBA00004651"/>
    </source>
</evidence>